<organism evidence="1 2">
    <name type="scientific">Mobiluncus mulieris</name>
    <dbReference type="NCBI Taxonomy" id="2052"/>
    <lineage>
        <taxon>Bacteria</taxon>
        <taxon>Bacillati</taxon>
        <taxon>Actinomycetota</taxon>
        <taxon>Actinomycetes</taxon>
        <taxon>Actinomycetales</taxon>
        <taxon>Actinomycetaceae</taxon>
        <taxon>Mobiluncus</taxon>
    </lineage>
</organism>
<sequence>MPLKQAVTRVEEQQYELFRRTTRELGTTPADALRMFIYAFNSHRGFPYEVRSLQPVDVEPFTNEADATRFATTLSLEAINAQRRNLDFT</sequence>
<evidence type="ECO:0000313" key="2">
    <source>
        <dbReference type="Proteomes" id="UP000255284"/>
    </source>
</evidence>
<dbReference type="Proteomes" id="UP000255284">
    <property type="component" value="Unassembled WGS sequence"/>
</dbReference>
<name>A0A8G2HTH8_9ACTO</name>
<dbReference type="RefSeq" id="WP_004018481.1">
    <property type="nucleotide sequence ID" value="NZ_JACHMA010000001.1"/>
</dbReference>
<protein>
    <recommendedName>
        <fullName evidence="3">Translation repressor RelB</fullName>
    </recommendedName>
</protein>
<reference evidence="1 2" key="1">
    <citation type="submission" date="2018-06" db="EMBL/GenBank/DDBJ databases">
        <authorList>
            <consortium name="Pathogen Informatics"/>
            <person name="Doyle S."/>
        </authorList>
    </citation>
    <scope>NUCLEOTIDE SEQUENCE [LARGE SCALE GENOMIC DNA]</scope>
    <source>
        <strain evidence="1 2">NCTC11819</strain>
    </source>
</reference>
<dbReference type="GeneID" id="61168332"/>
<proteinExistence type="predicted"/>
<dbReference type="AlphaFoldDB" id="A0A8G2HTH8"/>
<evidence type="ECO:0008006" key="3">
    <source>
        <dbReference type="Google" id="ProtNLM"/>
    </source>
</evidence>
<evidence type="ECO:0000313" key="1">
    <source>
        <dbReference type="EMBL" id="STO17035.1"/>
    </source>
</evidence>
<comment type="caution">
    <text evidence="1">The sequence shown here is derived from an EMBL/GenBank/DDBJ whole genome shotgun (WGS) entry which is preliminary data.</text>
</comment>
<gene>
    <name evidence="1" type="ORF">NCTC11819_01618</name>
</gene>
<dbReference type="EMBL" id="UGGQ01000006">
    <property type="protein sequence ID" value="STO17035.1"/>
    <property type="molecule type" value="Genomic_DNA"/>
</dbReference>
<accession>A0A8G2HTH8</accession>